<organism evidence="5 6">
    <name type="scientific">Harenicola maris</name>
    <dbReference type="NCBI Taxonomy" id="2841044"/>
    <lineage>
        <taxon>Bacteria</taxon>
        <taxon>Pseudomonadati</taxon>
        <taxon>Pseudomonadota</taxon>
        <taxon>Alphaproteobacteria</taxon>
        <taxon>Rhodobacterales</taxon>
        <taxon>Paracoccaceae</taxon>
        <taxon>Harenicola</taxon>
    </lineage>
</organism>
<dbReference type="InterPro" id="IPR018060">
    <property type="entry name" value="HTH_AraC"/>
</dbReference>
<dbReference type="PANTHER" id="PTHR43280:SF32">
    <property type="entry name" value="TRANSCRIPTIONAL REGULATORY PROTEIN"/>
    <property type="match status" value="1"/>
</dbReference>
<evidence type="ECO:0000313" key="6">
    <source>
        <dbReference type="Proteomes" id="UP001315686"/>
    </source>
</evidence>
<dbReference type="PANTHER" id="PTHR43280">
    <property type="entry name" value="ARAC-FAMILY TRANSCRIPTIONAL REGULATOR"/>
    <property type="match status" value="1"/>
</dbReference>
<evidence type="ECO:0000256" key="1">
    <source>
        <dbReference type="ARBA" id="ARBA00023015"/>
    </source>
</evidence>
<comment type="caution">
    <text evidence="5">The sequence shown here is derived from an EMBL/GenBank/DDBJ whole genome shotgun (WGS) entry which is preliminary data.</text>
</comment>
<keyword evidence="2" id="KW-0238">DNA-binding</keyword>
<dbReference type="Proteomes" id="UP001315686">
    <property type="component" value="Unassembled WGS sequence"/>
</dbReference>
<dbReference type="Pfam" id="PF12833">
    <property type="entry name" value="HTH_18"/>
    <property type="match status" value="1"/>
</dbReference>
<keyword evidence="1" id="KW-0805">Transcription regulation</keyword>
<dbReference type="EMBL" id="JADQAZ010000001">
    <property type="protein sequence ID" value="MBT0956955.1"/>
    <property type="molecule type" value="Genomic_DNA"/>
</dbReference>
<sequence>MTPAAPFSDMKAADISVTPLPRLAKGGRWRTAAMRSYRGPVLYWITRGQGRVTVAGLTQGFGAHNAIFVPGGTMHGLDPIGQIFGTALFLPPEAAAVMPEGPRHYRVRENQAHVELNTLLEAIGREIEGGAAQSSQAIGAHLSLIGVWLGRQQAAEASGAAGPAALRLMERFTRMIETQLYTGQNLGDYAENLGVTPTHLTRVSRACAGRSASDLLQDRVMFEARRLLSDTPITVRRISEMLGYRSAGYFARAFQRRCGESPSAFRAAAAKGAPNGSPTEH</sequence>
<reference evidence="5 6" key="1">
    <citation type="journal article" date="2021" name="Arch. Microbiol.">
        <title>Harenicola maris gen. nov., sp. nov. isolated from the Sea of Japan shallow sediments.</title>
        <authorList>
            <person name="Romanenko L.A."/>
            <person name="Kurilenko V.V."/>
            <person name="Chernysheva N.Y."/>
            <person name="Tekutyeva L.A."/>
            <person name="Velansky P.V."/>
            <person name="Svetashev V.I."/>
            <person name="Isaeva M.P."/>
        </authorList>
    </citation>
    <scope>NUCLEOTIDE SEQUENCE [LARGE SCALE GENOMIC DNA]</scope>
    <source>
        <strain evidence="5 6">KMM 3653</strain>
    </source>
</reference>
<keyword evidence="3" id="KW-0804">Transcription</keyword>
<protein>
    <submittedName>
        <fullName evidence="5">Helix-turn-helix domain-containing protein</fullName>
    </submittedName>
</protein>
<evidence type="ECO:0000256" key="3">
    <source>
        <dbReference type="ARBA" id="ARBA00023163"/>
    </source>
</evidence>
<dbReference type="RefSeq" id="WP_327793134.1">
    <property type="nucleotide sequence ID" value="NZ_JADQAZ010000001.1"/>
</dbReference>
<proteinExistence type="predicted"/>
<evidence type="ECO:0000313" key="5">
    <source>
        <dbReference type="EMBL" id="MBT0956955.1"/>
    </source>
</evidence>
<evidence type="ECO:0000256" key="2">
    <source>
        <dbReference type="ARBA" id="ARBA00023125"/>
    </source>
</evidence>
<name>A0AAP2CNR2_9RHOB</name>
<dbReference type="PRINTS" id="PR00032">
    <property type="entry name" value="HTHARAC"/>
</dbReference>
<evidence type="ECO:0000259" key="4">
    <source>
        <dbReference type="PROSITE" id="PS01124"/>
    </source>
</evidence>
<accession>A0AAP2CNR2</accession>
<dbReference type="GO" id="GO:0003700">
    <property type="term" value="F:DNA-binding transcription factor activity"/>
    <property type="evidence" value="ECO:0007669"/>
    <property type="project" value="InterPro"/>
</dbReference>
<dbReference type="SUPFAM" id="SSF46689">
    <property type="entry name" value="Homeodomain-like"/>
    <property type="match status" value="1"/>
</dbReference>
<dbReference type="AlphaFoldDB" id="A0AAP2CNR2"/>
<feature type="domain" description="HTH araC/xylS-type" evidence="4">
    <location>
        <begin position="170"/>
        <end position="268"/>
    </location>
</feature>
<keyword evidence="6" id="KW-1185">Reference proteome</keyword>
<gene>
    <name evidence="5" type="ORF">IV417_06125</name>
</gene>
<dbReference type="InterPro" id="IPR009057">
    <property type="entry name" value="Homeodomain-like_sf"/>
</dbReference>
<dbReference type="Gene3D" id="1.10.10.60">
    <property type="entry name" value="Homeodomain-like"/>
    <property type="match status" value="1"/>
</dbReference>
<dbReference type="PROSITE" id="PS01124">
    <property type="entry name" value="HTH_ARAC_FAMILY_2"/>
    <property type="match status" value="1"/>
</dbReference>
<dbReference type="SMART" id="SM00342">
    <property type="entry name" value="HTH_ARAC"/>
    <property type="match status" value="1"/>
</dbReference>
<dbReference type="GO" id="GO:0043565">
    <property type="term" value="F:sequence-specific DNA binding"/>
    <property type="evidence" value="ECO:0007669"/>
    <property type="project" value="InterPro"/>
</dbReference>
<dbReference type="InterPro" id="IPR020449">
    <property type="entry name" value="Tscrpt_reg_AraC-type_HTH"/>
</dbReference>